<gene>
    <name evidence="2" type="ORF">N7515_000679</name>
</gene>
<dbReference type="RefSeq" id="XP_056526589.1">
    <property type="nucleotide sequence ID" value="XM_056661423.1"/>
</dbReference>
<protein>
    <submittedName>
        <fullName evidence="2">Nucleic acid-binding OB-fold</fullName>
    </submittedName>
</protein>
<organism evidence="2 3">
    <name type="scientific">Penicillium bovifimosum</name>
    <dbReference type="NCBI Taxonomy" id="126998"/>
    <lineage>
        <taxon>Eukaryota</taxon>
        <taxon>Fungi</taxon>
        <taxon>Dikarya</taxon>
        <taxon>Ascomycota</taxon>
        <taxon>Pezizomycotina</taxon>
        <taxon>Eurotiomycetes</taxon>
        <taxon>Eurotiomycetidae</taxon>
        <taxon>Eurotiales</taxon>
        <taxon>Aspergillaceae</taxon>
        <taxon>Penicillium</taxon>
    </lineage>
</organism>
<feature type="region of interest" description="Disordered" evidence="1">
    <location>
        <begin position="1"/>
        <end position="22"/>
    </location>
</feature>
<name>A0A9W9HHU4_9EURO</name>
<keyword evidence="3" id="KW-1185">Reference proteome</keyword>
<reference evidence="2" key="2">
    <citation type="journal article" date="2023" name="IMA Fungus">
        <title>Comparative genomic study of the Penicillium genus elucidates a diverse pangenome and 15 lateral gene transfer events.</title>
        <authorList>
            <person name="Petersen C."/>
            <person name="Sorensen T."/>
            <person name="Nielsen M.R."/>
            <person name="Sondergaard T.E."/>
            <person name="Sorensen J.L."/>
            <person name="Fitzpatrick D.A."/>
            <person name="Frisvad J.C."/>
            <person name="Nielsen K.L."/>
        </authorList>
    </citation>
    <scope>NUCLEOTIDE SEQUENCE</scope>
    <source>
        <strain evidence="2">IBT 22155</strain>
    </source>
</reference>
<evidence type="ECO:0000256" key="1">
    <source>
        <dbReference type="SAM" id="MobiDB-lite"/>
    </source>
</evidence>
<reference evidence="2" key="1">
    <citation type="submission" date="2022-11" db="EMBL/GenBank/DDBJ databases">
        <authorList>
            <person name="Petersen C."/>
        </authorList>
    </citation>
    <scope>NUCLEOTIDE SEQUENCE</scope>
    <source>
        <strain evidence="2">IBT 22155</strain>
    </source>
</reference>
<dbReference type="Proteomes" id="UP001149079">
    <property type="component" value="Unassembled WGS sequence"/>
</dbReference>
<dbReference type="EMBL" id="JAPQKL010000001">
    <property type="protein sequence ID" value="KAJ5146115.1"/>
    <property type="molecule type" value="Genomic_DNA"/>
</dbReference>
<dbReference type="AlphaFoldDB" id="A0A9W9HHU4"/>
<comment type="caution">
    <text evidence="2">The sequence shown here is derived from an EMBL/GenBank/DDBJ whole genome shotgun (WGS) entry which is preliminary data.</text>
</comment>
<dbReference type="GeneID" id="81400593"/>
<evidence type="ECO:0000313" key="2">
    <source>
        <dbReference type="EMBL" id="KAJ5146115.1"/>
    </source>
</evidence>
<evidence type="ECO:0000313" key="3">
    <source>
        <dbReference type="Proteomes" id="UP001149079"/>
    </source>
</evidence>
<accession>A0A9W9HHU4</accession>
<sequence length="60" mass="6729">MAHDGKNNNKDTSSPAEGNHRVCLRKIQLSRCDGAKHDRRQGDPDVRFDPEVAMVIVSVR</sequence>
<proteinExistence type="predicted"/>